<keyword evidence="3" id="KW-1185">Reference proteome</keyword>
<dbReference type="EMBL" id="SMGK01000008">
    <property type="protein sequence ID" value="TCK69687.1"/>
    <property type="molecule type" value="Genomic_DNA"/>
</dbReference>
<comment type="similarity">
    <text evidence="1">Belongs to the ROK (NagC/XylR) family.</text>
</comment>
<accession>A0A4R1KYJ3</accession>
<dbReference type="Proteomes" id="UP000295210">
    <property type="component" value="Unassembled WGS sequence"/>
</dbReference>
<dbReference type="CDD" id="cd24073">
    <property type="entry name" value="ASKHA_ATPase_ROK_CYANR"/>
    <property type="match status" value="1"/>
</dbReference>
<dbReference type="AlphaFoldDB" id="A0A4R1KYJ3"/>
<keyword evidence="2" id="KW-0808">Transferase</keyword>
<gene>
    <name evidence="2" type="ORF">C7378_3430</name>
</gene>
<dbReference type="InterPro" id="IPR000600">
    <property type="entry name" value="ROK"/>
</dbReference>
<dbReference type="Gene3D" id="3.30.420.40">
    <property type="match status" value="2"/>
</dbReference>
<proteinExistence type="inferred from homology"/>
<dbReference type="SUPFAM" id="SSF53067">
    <property type="entry name" value="Actin-like ATPase domain"/>
    <property type="match status" value="1"/>
</dbReference>
<evidence type="ECO:0000256" key="1">
    <source>
        <dbReference type="ARBA" id="ARBA00006479"/>
    </source>
</evidence>
<dbReference type="GO" id="GO:0016301">
    <property type="term" value="F:kinase activity"/>
    <property type="evidence" value="ECO:0007669"/>
    <property type="project" value="UniProtKB-KW"/>
</dbReference>
<dbReference type="OrthoDB" id="9796533at2"/>
<dbReference type="InterPro" id="IPR043129">
    <property type="entry name" value="ATPase_NBD"/>
</dbReference>
<reference evidence="2 3" key="1">
    <citation type="submission" date="2019-03" db="EMBL/GenBank/DDBJ databases">
        <title>Genomic Encyclopedia of Type Strains, Phase IV (KMG-IV): sequencing the most valuable type-strain genomes for metagenomic binning, comparative biology and taxonomic classification.</title>
        <authorList>
            <person name="Goeker M."/>
        </authorList>
    </citation>
    <scope>NUCLEOTIDE SEQUENCE [LARGE SCALE GENOMIC DNA]</scope>
    <source>
        <strain evidence="2 3">DSM 103428</strain>
    </source>
</reference>
<comment type="caution">
    <text evidence="2">The sequence shown here is derived from an EMBL/GenBank/DDBJ whole genome shotgun (WGS) entry which is preliminary data.</text>
</comment>
<keyword evidence="2" id="KW-0418">Kinase</keyword>
<evidence type="ECO:0000313" key="2">
    <source>
        <dbReference type="EMBL" id="TCK69687.1"/>
    </source>
</evidence>
<dbReference type="InterPro" id="IPR036388">
    <property type="entry name" value="WH-like_DNA-bd_sf"/>
</dbReference>
<dbReference type="PANTHER" id="PTHR18964:SF149">
    <property type="entry name" value="BIFUNCTIONAL UDP-N-ACETYLGLUCOSAMINE 2-EPIMERASE_N-ACETYLMANNOSAMINE KINASE"/>
    <property type="match status" value="1"/>
</dbReference>
<dbReference type="InterPro" id="IPR036390">
    <property type="entry name" value="WH_DNA-bd_sf"/>
</dbReference>
<dbReference type="Pfam" id="PF00480">
    <property type="entry name" value="ROK"/>
    <property type="match status" value="1"/>
</dbReference>
<dbReference type="PANTHER" id="PTHR18964">
    <property type="entry name" value="ROK (REPRESSOR, ORF, KINASE) FAMILY"/>
    <property type="match status" value="1"/>
</dbReference>
<protein>
    <submittedName>
        <fullName evidence="2">Putative NBD/HSP70 family sugar kinase</fullName>
    </submittedName>
</protein>
<name>A0A4R1KYJ3_9BACT</name>
<dbReference type="SUPFAM" id="SSF46785">
    <property type="entry name" value="Winged helix' DNA-binding domain"/>
    <property type="match status" value="1"/>
</dbReference>
<dbReference type="Gene3D" id="1.10.10.10">
    <property type="entry name" value="Winged helix-like DNA-binding domain superfamily/Winged helix DNA-binding domain"/>
    <property type="match status" value="1"/>
</dbReference>
<organism evidence="2 3">
    <name type="scientific">Acidipila rosea</name>
    <dbReference type="NCBI Taxonomy" id="768535"/>
    <lineage>
        <taxon>Bacteria</taxon>
        <taxon>Pseudomonadati</taxon>
        <taxon>Acidobacteriota</taxon>
        <taxon>Terriglobia</taxon>
        <taxon>Terriglobales</taxon>
        <taxon>Acidobacteriaceae</taxon>
        <taxon>Acidipila</taxon>
    </lineage>
</organism>
<sequence length="386" mass="41474">MERKMSRSSTSRTVVLKALLESGPLSRSAVADATGLSRSLISEVSQELLDIGLLLEMPVPHDPQRRGRPSILLSIKSSHAYFVGASISEAEPLMVLTDMHGRVVGEHTMTPAESPPEVVDSMRRGLTSLLRSRAIPREQVLGIGIAMSGFIDHRAGICLHSAALNWHDVPIAEMVHASTRIATYLENDANAVATAEKLFGCAREFDDFSIVTIGRQIGCAHYMQGELQRGHAGGAGEIGHITVEFEGPRCRCGKPGCLDMFAASTAMIEAAKADHLPVTRVREIEALAANGNASAIAILRSAGNALGFAVASLIQINNPELILFEDMEGIGSGLFSTTVRQAIENNILPRFLSSTRLLFHQVERNVLARGAASIAAHQYLLERAVS</sequence>
<evidence type="ECO:0000313" key="3">
    <source>
        <dbReference type="Proteomes" id="UP000295210"/>
    </source>
</evidence>